<comment type="similarity">
    <text evidence="2">Belongs to the binding-protein-dependent transport system permease family. CysTW subfamily.</text>
</comment>
<dbReference type="CDD" id="cd06261">
    <property type="entry name" value="TM_PBP2"/>
    <property type="match status" value="1"/>
</dbReference>
<dbReference type="Pfam" id="PF00528">
    <property type="entry name" value="BPD_transp_1"/>
    <property type="match status" value="1"/>
</dbReference>
<gene>
    <name evidence="11" type="primary">pstC</name>
    <name evidence="11" type="ordered locus">PCC_0161</name>
</gene>
<feature type="domain" description="ABC transmembrane type-1" evidence="10">
    <location>
        <begin position="88"/>
        <end position="312"/>
    </location>
</feature>
<dbReference type="InterPro" id="IPR000515">
    <property type="entry name" value="MetI-like"/>
</dbReference>
<feature type="transmembrane region" description="Helical" evidence="9">
    <location>
        <begin position="125"/>
        <end position="147"/>
    </location>
</feature>
<keyword evidence="4" id="KW-1003">Cell membrane</keyword>
<dbReference type="PROSITE" id="PS50928">
    <property type="entry name" value="ABC_TM1"/>
    <property type="match status" value="1"/>
</dbReference>
<dbReference type="PANTHER" id="PTHR30425">
    <property type="entry name" value="PHOSPHATE TRANSPORT SYSTEM PERMEASE PROTEIN PST"/>
    <property type="match status" value="1"/>
</dbReference>
<sequence length="329" mass="35947">MLTRRQLIILKRHKPIMQKKRKLINRLLEFIFKQILLMLSSVIGMIILGFLLTIISGAAAAIKCYGLDFILSPNWNPANNQYGVLTAIYGTIVTSVVSLSISTPLGIGTAIFLAEDIVSHRIREVLTLLVELLAAIPSIVLGLWGILVMKPALMPFLHFLHERFGHMRIFNTSPIGPGIAFAIMLLAVMTLPIITTITKGALESVPLDLTQAAYGLGASRWQVISSISLPVAAPEIINGIMLAIGRAMGETMAVTMIIGNTNQFNWSILGPGNTIASMLSNQFGEADDMQMSALMYASLVLIVLNIIVIIFVQSTFAFLTRTRRSTKTL</sequence>
<reference evidence="11" key="1">
    <citation type="submission" date="2007-08" db="EMBL/GenBank/DDBJ databases">
        <authorList>
            <person name="Gloeckner G."/>
            <person name="Nowack E."/>
            <person name="Melkonian M."/>
        </authorList>
    </citation>
    <scope>NUCLEOTIDE SEQUENCE</scope>
</reference>
<feature type="transmembrane region" description="Helical" evidence="9">
    <location>
        <begin position="35"/>
        <end position="62"/>
    </location>
</feature>
<dbReference type="Gene3D" id="1.10.3720.10">
    <property type="entry name" value="MetI-like"/>
    <property type="match status" value="1"/>
</dbReference>
<feature type="transmembrane region" description="Helical" evidence="9">
    <location>
        <begin position="82"/>
        <end position="113"/>
    </location>
</feature>
<dbReference type="InterPro" id="IPR011864">
    <property type="entry name" value="Phosphate_PstC"/>
</dbReference>
<dbReference type="InterPro" id="IPR035906">
    <property type="entry name" value="MetI-like_sf"/>
</dbReference>
<feature type="transmembrane region" description="Helical" evidence="9">
    <location>
        <begin position="293"/>
        <end position="319"/>
    </location>
</feature>
<evidence type="ECO:0000256" key="5">
    <source>
        <dbReference type="ARBA" id="ARBA00022592"/>
    </source>
</evidence>
<evidence type="ECO:0000256" key="7">
    <source>
        <dbReference type="ARBA" id="ARBA00022989"/>
    </source>
</evidence>
<feature type="transmembrane region" description="Helical" evidence="9">
    <location>
        <begin position="223"/>
        <end position="244"/>
    </location>
</feature>
<evidence type="ECO:0000256" key="1">
    <source>
        <dbReference type="ARBA" id="ARBA00004651"/>
    </source>
</evidence>
<evidence type="ECO:0000256" key="6">
    <source>
        <dbReference type="ARBA" id="ARBA00022692"/>
    </source>
</evidence>
<dbReference type="PANTHER" id="PTHR30425:SF1">
    <property type="entry name" value="PHOSPHATE TRANSPORT SYSTEM PERMEASE PROTEIN PSTC"/>
    <property type="match status" value="1"/>
</dbReference>
<dbReference type="GO" id="GO:0005886">
    <property type="term" value="C:plasma membrane"/>
    <property type="evidence" value="ECO:0007669"/>
    <property type="project" value="UniProtKB-SubCell"/>
</dbReference>
<dbReference type="AlphaFoldDB" id="B1X3U3"/>
<dbReference type="RefSeq" id="YP_002048822.1">
    <property type="nucleotide sequence ID" value="NC_011087.1"/>
</dbReference>
<evidence type="ECO:0000256" key="9">
    <source>
        <dbReference type="SAM" id="Phobius"/>
    </source>
</evidence>
<dbReference type="NCBIfam" id="TIGR02138">
    <property type="entry name" value="phosphate_pstC"/>
    <property type="match status" value="1"/>
</dbReference>
<organism evidence="11">
    <name type="scientific">Paulinella chromatophora</name>
    <dbReference type="NCBI Taxonomy" id="39717"/>
    <lineage>
        <taxon>Eukaryota</taxon>
        <taxon>Sar</taxon>
        <taxon>Rhizaria</taxon>
        <taxon>Cercozoa</taxon>
        <taxon>Imbricatea</taxon>
        <taxon>Silicofilosea</taxon>
        <taxon>Euglyphida</taxon>
        <taxon>Paulinellidae</taxon>
        <taxon>Paulinella</taxon>
    </lineage>
</organism>
<dbReference type="GO" id="GO:0005315">
    <property type="term" value="F:phosphate transmembrane transporter activity"/>
    <property type="evidence" value="ECO:0007669"/>
    <property type="project" value="InterPro"/>
</dbReference>
<dbReference type="GeneID" id="6481147"/>
<keyword evidence="5" id="KW-0592">Phosphate transport</keyword>
<comment type="subcellular location">
    <subcellularLocation>
        <location evidence="1">Cell membrane</location>
        <topology evidence="1">Multi-pass membrane protein</topology>
    </subcellularLocation>
</comment>
<evidence type="ECO:0000256" key="8">
    <source>
        <dbReference type="ARBA" id="ARBA00023136"/>
    </source>
</evidence>
<protein>
    <submittedName>
        <fullName evidence="11">Phosphate ABC transporter, permease protein PstC</fullName>
    </submittedName>
</protein>
<dbReference type="SUPFAM" id="SSF161098">
    <property type="entry name" value="MetI-like"/>
    <property type="match status" value="1"/>
</dbReference>
<proteinExistence type="inferred from homology"/>
<dbReference type="EMBL" id="CP000815">
    <property type="protein sequence ID" value="ACB42612.1"/>
    <property type="molecule type" value="Genomic_DNA"/>
</dbReference>
<evidence type="ECO:0000256" key="4">
    <source>
        <dbReference type="ARBA" id="ARBA00022475"/>
    </source>
</evidence>
<keyword evidence="11" id="KW-0934">Plastid</keyword>
<dbReference type="GO" id="GO:0006817">
    <property type="term" value="P:phosphate ion transport"/>
    <property type="evidence" value="ECO:0007669"/>
    <property type="project" value="UniProtKB-KW"/>
</dbReference>
<evidence type="ECO:0000256" key="2">
    <source>
        <dbReference type="ARBA" id="ARBA00007069"/>
    </source>
</evidence>
<reference evidence="11" key="2">
    <citation type="journal article" date="2008" name="Curr. Biol.">
        <title>Chromatophore genome sequence of Paulinella sheds light on acquisition of photosynthesis by eukaryotes.</title>
        <authorList>
            <person name="Nowack E.C.M."/>
            <person name="Melkonian M."/>
            <person name="Gloeckner G."/>
        </authorList>
    </citation>
    <scope>NUCLEOTIDE SEQUENCE [LARGE SCALE GENOMIC DNA]</scope>
</reference>
<keyword evidence="8 9" id="KW-0472">Membrane</keyword>
<name>B1X3U3_PAUCH</name>
<evidence type="ECO:0000256" key="3">
    <source>
        <dbReference type="ARBA" id="ARBA00022448"/>
    </source>
</evidence>
<accession>B1X3U3</accession>
<feature type="transmembrane region" description="Helical" evidence="9">
    <location>
        <begin position="179"/>
        <end position="202"/>
    </location>
</feature>
<dbReference type="InterPro" id="IPR051124">
    <property type="entry name" value="Phosphate_Transport_Permease"/>
</dbReference>
<keyword evidence="6 9" id="KW-0812">Transmembrane</keyword>
<geneLocation type="organellar chromatophore" evidence="11"/>
<evidence type="ECO:0000313" key="11">
    <source>
        <dbReference type="EMBL" id="ACB42612.1"/>
    </source>
</evidence>
<keyword evidence="3" id="KW-0813">Transport</keyword>
<keyword evidence="7 9" id="KW-1133">Transmembrane helix</keyword>
<evidence type="ECO:0000259" key="10">
    <source>
        <dbReference type="PROSITE" id="PS50928"/>
    </source>
</evidence>